<accession>F0TAI1</accession>
<evidence type="ECO:0000313" key="2">
    <source>
        <dbReference type="EMBL" id="ADZ10053.1"/>
    </source>
</evidence>
<dbReference type="OrthoDB" id="350578at2157"/>
<protein>
    <submittedName>
        <fullName evidence="2">Peptidase S1 and S6 chymotrypsin/Hap</fullName>
    </submittedName>
</protein>
<dbReference type="AlphaFoldDB" id="F0TAI1"/>
<dbReference type="Gene3D" id="2.40.10.10">
    <property type="entry name" value="Trypsin-like serine proteases"/>
    <property type="match status" value="2"/>
</dbReference>
<name>F0TAI1_METLA</name>
<dbReference type="Proteomes" id="UP000007490">
    <property type="component" value="Chromosome"/>
</dbReference>
<dbReference type="eggNOG" id="arCOG02833">
    <property type="taxonomic scope" value="Archaea"/>
</dbReference>
<sequence precursor="true">MNQNQRSVLLVVVVLVIMGFTAVIVFNSSSTSASTLNAQAADSVVYVENGVSGVVTITDPFLNKTSDVNIGYYPLDSGSGFVVNDEGYIVTAYHVVGDPQAVQDKGVLRLMESGDIQQYLERAAVSGYVSRYNPQLGLELLNNTTGQGLIQTQPDANTTTELMNQRNLLHVQSAKQQIRVRLPGSSVGQYVNANLVDVGNPETSEDMALIKINTFFIRLHPLTLNSNTPILNQRIHIYGYPATKQGSYSNFNSSSLKPNSSSGVVTNELPTNGTFYYETTAQTTYGFSGGPVLDSNNEVLGILIYKLVTSNNTDQSRSVFLSSQYITKLLTKNNVSVNTE</sequence>
<dbReference type="GeneID" id="10278288"/>
<dbReference type="InterPro" id="IPR043504">
    <property type="entry name" value="Peptidase_S1_PA_chymotrypsin"/>
</dbReference>
<keyword evidence="1" id="KW-0472">Membrane</keyword>
<dbReference type="STRING" id="877455.Metbo_1831"/>
<dbReference type="EMBL" id="CP002551">
    <property type="protein sequence ID" value="ADZ10053.1"/>
    <property type="molecule type" value="Genomic_DNA"/>
</dbReference>
<dbReference type="HOGENOM" id="CLU_815379_0_0_2"/>
<gene>
    <name evidence="2" type="ordered locus">Metbo_1831</name>
</gene>
<feature type="transmembrane region" description="Helical" evidence="1">
    <location>
        <begin position="7"/>
        <end position="26"/>
    </location>
</feature>
<dbReference type="InterPro" id="IPR039245">
    <property type="entry name" value="TYSND1/DEG15"/>
</dbReference>
<keyword evidence="1" id="KW-0812">Transmembrane</keyword>
<dbReference type="RefSeq" id="WP_013645404.1">
    <property type="nucleotide sequence ID" value="NC_015216.1"/>
</dbReference>
<reference evidence="3" key="1">
    <citation type="submission" date="2011-02" db="EMBL/GenBank/DDBJ databases">
        <title>Complete sequence of Methanobacterium sp. AL-21.</title>
        <authorList>
            <consortium name="US DOE Joint Genome Institute"/>
            <person name="Lucas S."/>
            <person name="Copeland A."/>
            <person name="Lapidus A."/>
            <person name="Cheng J.-F."/>
            <person name="Goodwin L."/>
            <person name="Pitluck S."/>
            <person name="Chertkov O."/>
            <person name="Detter J.C."/>
            <person name="Han C."/>
            <person name="Tapia R."/>
            <person name="Land M."/>
            <person name="Hauser L."/>
            <person name="Kyrpides N."/>
            <person name="Ivanova N."/>
            <person name="Mikhailova N."/>
            <person name="Pagani I."/>
            <person name="Cadillo-Quiroz H."/>
            <person name="Imachi H."/>
            <person name="Zinder S."/>
            <person name="Liu W."/>
            <person name="Woyke T."/>
        </authorList>
    </citation>
    <scope>NUCLEOTIDE SEQUENCE [LARGE SCALE GENOMIC DNA]</scope>
    <source>
        <strain evidence="3">AL-21</strain>
    </source>
</reference>
<evidence type="ECO:0000256" key="1">
    <source>
        <dbReference type="SAM" id="Phobius"/>
    </source>
</evidence>
<evidence type="ECO:0000313" key="3">
    <source>
        <dbReference type="Proteomes" id="UP000007490"/>
    </source>
</evidence>
<proteinExistence type="predicted"/>
<dbReference type="PANTHER" id="PTHR21004:SF0">
    <property type="entry name" value="PEROXISOMAL LEADER PEPTIDE-PROCESSING PROTEASE"/>
    <property type="match status" value="1"/>
</dbReference>
<dbReference type="SUPFAM" id="SSF50494">
    <property type="entry name" value="Trypsin-like serine proteases"/>
    <property type="match status" value="1"/>
</dbReference>
<dbReference type="GO" id="GO:0016485">
    <property type="term" value="P:protein processing"/>
    <property type="evidence" value="ECO:0007669"/>
    <property type="project" value="InterPro"/>
</dbReference>
<dbReference type="Pfam" id="PF13365">
    <property type="entry name" value="Trypsin_2"/>
    <property type="match status" value="1"/>
</dbReference>
<dbReference type="KEGG" id="mel:Metbo_1831"/>
<dbReference type="GO" id="GO:0004252">
    <property type="term" value="F:serine-type endopeptidase activity"/>
    <property type="evidence" value="ECO:0007669"/>
    <property type="project" value="InterPro"/>
</dbReference>
<organism evidence="2 3">
    <name type="scientific">Methanobacterium lacus (strain AL-21)</name>
    <dbReference type="NCBI Taxonomy" id="877455"/>
    <lineage>
        <taxon>Archaea</taxon>
        <taxon>Methanobacteriati</taxon>
        <taxon>Methanobacteriota</taxon>
        <taxon>Methanomada group</taxon>
        <taxon>Methanobacteria</taxon>
        <taxon>Methanobacteriales</taxon>
        <taxon>Methanobacteriaceae</taxon>
        <taxon>Methanobacterium</taxon>
    </lineage>
</organism>
<keyword evidence="3" id="KW-1185">Reference proteome</keyword>
<dbReference type="InterPro" id="IPR009003">
    <property type="entry name" value="Peptidase_S1_PA"/>
</dbReference>
<keyword evidence="1" id="KW-1133">Transmembrane helix</keyword>
<dbReference type="PANTHER" id="PTHR21004">
    <property type="entry name" value="SERINE PROTEASE-RELATED"/>
    <property type="match status" value="1"/>
</dbReference>
<reference evidence="2 3" key="2">
    <citation type="journal article" date="2014" name="Int. J. Syst. Evol. Microbiol.">
        <title>Methanobacterium paludis sp. nov. and a novel strain of Methanobacterium lacus isolated from northern peatlands.</title>
        <authorList>
            <person name="Cadillo-Quiroz H."/>
            <person name="Brauer S.L."/>
            <person name="Goodson N."/>
            <person name="Yavitt J.B."/>
            <person name="Zinder S.H."/>
        </authorList>
    </citation>
    <scope>NUCLEOTIDE SEQUENCE [LARGE SCALE GENOMIC DNA]</scope>
    <source>
        <strain evidence="2 3">AL-21</strain>
    </source>
</reference>